<dbReference type="EMBL" id="BK014091">
    <property type="protein sequence ID" value="DAD52393.1"/>
    <property type="molecule type" value="Genomic_RNA"/>
</dbReference>
<keyword evidence="2" id="KW-1185">Reference proteome</keyword>
<proteinExistence type="predicted"/>
<protein>
    <submittedName>
        <fullName evidence="1">Coat protein</fullName>
    </submittedName>
</protein>
<accession>A0A8S5L3Z8</accession>
<dbReference type="GO" id="GO:0019028">
    <property type="term" value="C:viral capsid"/>
    <property type="evidence" value="ECO:0007669"/>
    <property type="project" value="UniProtKB-KW"/>
</dbReference>
<evidence type="ECO:0000313" key="1">
    <source>
        <dbReference type="EMBL" id="DAD52393.1"/>
    </source>
</evidence>
<name>A0A8S5L3Z8_9VIRU</name>
<evidence type="ECO:0000313" key="2">
    <source>
        <dbReference type="Proteomes" id="UP000677349"/>
    </source>
</evidence>
<reference evidence="1" key="1">
    <citation type="submission" date="2020-09" db="EMBL/GenBank/DDBJ databases">
        <title>Leviviricetes taxonomy.</title>
        <authorList>
            <person name="Stockdale S.R."/>
            <person name="Callanan J."/>
            <person name="Adriaenssens E.M."/>
            <person name="Kuhn J.H."/>
            <person name="Rumnieks J."/>
            <person name="Shkoporov A."/>
            <person name="Draper L.A."/>
            <person name="Ross P."/>
            <person name="Hill C."/>
        </authorList>
    </citation>
    <scope>NUCLEOTIDE SEQUENCE</scope>
</reference>
<dbReference type="RefSeq" id="YP_010771471.1">
    <property type="nucleotide sequence ID" value="NC_074577.1"/>
</dbReference>
<dbReference type="KEGG" id="vg:80401178"/>
<gene>
    <name evidence="1" type="primary">SRR5466725_21_2</name>
</gene>
<organism evidence="1 2">
    <name type="scientific">ssRNA phage SRR5466725_21</name>
    <dbReference type="NCBI Taxonomy" id="2786420"/>
    <lineage>
        <taxon>Viruses</taxon>
        <taxon>Riboviria</taxon>
        <taxon>Orthornavirae</taxon>
        <taxon>Lenarviricota</taxon>
        <taxon>Leviviricetes</taxon>
        <taxon>Timlovirales</taxon>
        <taxon>Steitzviridae</taxon>
        <taxon>Fluruvirus</taxon>
        <taxon>Fluruvirus limivicinum</taxon>
    </lineage>
</organism>
<dbReference type="GeneID" id="80401178"/>
<sequence length="124" mass="12777">MALANTITVAASAPTPALTFARTEGPVNGGGKFSDVTNGYDLMFANTAAPNKTQRNYMKITQIKDATNPYTGGISKQEASVSISASFPPFGWDAAAKAALVKALTDALADSDVTTALFVSNTAL</sequence>
<keyword evidence="1" id="KW-0167">Capsid protein</keyword>
<dbReference type="Proteomes" id="UP000677349">
    <property type="component" value="Segment"/>
</dbReference>
<keyword evidence="1" id="KW-0946">Virion</keyword>